<comment type="caution">
    <text evidence="1">The sequence shown here is derived from an EMBL/GenBank/DDBJ whole genome shotgun (WGS) entry which is preliminary data.</text>
</comment>
<evidence type="ECO:0000313" key="1">
    <source>
        <dbReference type="EMBL" id="CAH1427764.1"/>
    </source>
</evidence>
<organism evidence="1 2">
    <name type="scientific">Lactuca virosa</name>
    <dbReference type="NCBI Taxonomy" id="75947"/>
    <lineage>
        <taxon>Eukaryota</taxon>
        <taxon>Viridiplantae</taxon>
        <taxon>Streptophyta</taxon>
        <taxon>Embryophyta</taxon>
        <taxon>Tracheophyta</taxon>
        <taxon>Spermatophyta</taxon>
        <taxon>Magnoliopsida</taxon>
        <taxon>eudicotyledons</taxon>
        <taxon>Gunneridae</taxon>
        <taxon>Pentapetalae</taxon>
        <taxon>asterids</taxon>
        <taxon>campanulids</taxon>
        <taxon>Asterales</taxon>
        <taxon>Asteraceae</taxon>
        <taxon>Cichorioideae</taxon>
        <taxon>Cichorieae</taxon>
        <taxon>Lactucinae</taxon>
        <taxon>Lactuca</taxon>
    </lineage>
</organism>
<sequence>MSIANIVVDQFNTTEHGVSLPNIKIQSNNVWFNPSIEDYPKELKMVVHCINNSILTHALMTFFAILMKRLSLVGSTVMFNKTTEIITFQMESKRNKRLNKKQFAQILQLPTKM</sequence>
<gene>
    <name evidence="1" type="ORF">LVIROSA_LOCUS14743</name>
</gene>
<proteinExistence type="predicted"/>
<dbReference type="EMBL" id="CAKMRJ010002223">
    <property type="protein sequence ID" value="CAH1427764.1"/>
    <property type="molecule type" value="Genomic_DNA"/>
</dbReference>
<accession>A0AAU9MIM2</accession>
<reference evidence="1 2" key="1">
    <citation type="submission" date="2022-01" db="EMBL/GenBank/DDBJ databases">
        <authorList>
            <person name="Xiong W."/>
            <person name="Schranz E."/>
        </authorList>
    </citation>
    <scope>NUCLEOTIDE SEQUENCE [LARGE SCALE GENOMIC DNA]</scope>
</reference>
<evidence type="ECO:0000313" key="2">
    <source>
        <dbReference type="Proteomes" id="UP001157418"/>
    </source>
</evidence>
<keyword evidence="2" id="KW-1185">Reference proteome</keyword>
<dbReference type="Proteomes" id="UP001157418">
    <property type="component" value="Unassembled WGS sequence"/>
</dbReference>
<protein>
    <submittedName>
        <fullName evidence="1">Uncharacterized protein</fullName>
    </submittedName>
</protein>
<dbReference type="AlphaFoldDB" id="A0AAU9MIM2"/>
<name>A0AAU9MIM2_9ASTR</name>